<dbReference type="Gene3D" id="3.40.50.300">
    <property type="entry name" value="P-loop containing nucleotide triphosphate hydrolases"/>
    <property type="match status" value="1"/>
</dbReference>
<evidence type="ECO:0000313" key="7">
    <source>
        <dbReference type="EMBL" id="RAK47692.1"/>
    </source>
</evidence>
<organism evidence="7 8">
    <name type="scientific">Macrococcoides bohemicum</name>
    <dbReference type="NCBI Taxonomy" id="1903056"/>
    <lineage>
        <taxon>Bacteria</taxon>
        <taxon>Bacillati</taxon>
        <taxon>Bacillota</taxon>
        <taxon>Bacilli</taxon>
        <taxon>Bacillales</taxon>
        <taxon>Staphylococcaceae</taxon>
        <taxon>Macrococcoides</taxon>
    </lineage>
</organism>
<dbReference type="PANTHER" id="PTHR11070">
    <property type="entry name" value="UVRD / RECB / PCRA DNA HELICASE FAMILY MEMBER"/>
    <property type="match status" value="1"/>
</dbReference>
<gene>
    <name evidence="7" type="ORF">BHX94_12615</name>
</gene>
<dbReference type="Pfam" id="PF01443">
    <property type="entry name" value="Viral_helicase1"/>
    <property type="match status" value="1"/>
</dbReference>
<dbReference type="GO" id="GO:0005524">
    <property type="term" value="F:ATP binding"/>
    <property type="evidence" value="ECO:0007669"/>
    <property type="project" value="UniProtKB-KW"/>
</dbReference>
<feature type="domain" description="(+)RNA virus helicase C-terminal" evidence="6">
    <location>
        <begin position="225"/>
        <end position="346"/>
    </location>
</feature>
<keyword evidence="4" id="KW-0067">ATP-binding</keyword>
<dbReference type="GO" id="GO:0003678">
    <property type="term" value="F:DNA helicase activity"/>
    <property type="evidence" value="ECO:0007669"/>
    <property type="project" value="InterPro"/>
</dbReference>
<evidence type="ECO:0000256" key="3">
    <source>
        <dbReference type="ARBA" id="ARBA00022806"/>
    </source>
</evidence>
<dbReference type="EMBL" id="PZJG01000031">
    <property type="protein sequence ID" value="RAK47692.1"/>
    <property type="molecule type" value="Genomic_DNA"/>
</dbReference>
<dbReference type="Proteomes" id="UP000249579">
    <property type="component" value="Plasmid pZKMB2"/>
</dbReference>
<evidence type="ECO:0000259" key="6">
    <source>
        <dbReference type="Pfam" id="PF01443"/>
    </source>
</evidence>
<protein>
    <submittedName>
        <fullName evidence="7">Uncharacterized protein</fullName>
    </submittedName>
</protein>
<feature type="domain" description="UvrD-like helicase ATP-binding" evidence="5">
    <location>
        <begin position="5"/>
        <end position="79"/>
    </location>
</feature>
<keyword evidence="1" id="KW-0547">Nucleotide-binding</keyword>
<accession>A0A327ZZP8</accession>
<evidence type="ECO:0000256" key="2">
    <source>
        <dbReference type="ARBA" id="ARBA00022801"/>
    </source>
</evidence>
<keyword evidence="7" id="KW-0614">Plasmid</keyword>
<proteinExistence type="predicted"/>
<sequence length="362" mass="42072">MDKKIILATAGSGKTYYIANDFKIDEKVILISFTNSNVNNIRLEVMSRFNGVLPHNVQVMTFDSFVYNHLIKPFEPLFLQEKSRGIDIKTVPIEDSRDYRYIKDKYYAHYINKYNEFYVSRLGKLFLKFNKDRQKLIIKRLERYCDAMYIDEFQDYNGYDFKVIKFLLEKTSLKVTAVGDINQSCLVPLRCKGNSISKQPFYKINNIDEFKSKLSCKIIYDESSLISSRRVPKITCEFISNNLGINIQSSSSERNSIIFLENIAEITDVIKNDNIPKLVWNKGVNNPFGSKYINWSYSKGDTYPKACVILTSTTNNIDDWRNITSTKTKNALYVALTRSKGDIYIIKSTDYKKWCESIKNSV</sequence>
<dbReference type="AlphaFoldDB" id="A0A327ZZP8"/>
<dbReference type="GO" id="GO:0016787">
    <property type="term" value="F:hydrolase activity"/>
    <property type="evidence" value="ECO:0007669"/>
    <property type="project" value="UniProtKB-KW"/>
</dbReference>
<evidence type="ECO:0000256" key="4">
    <source>
        <dbReference type="ARBA" id="ARBA00022840"/>
    </source>
</evidence>
<keyword evidence="2" id="KW-0378">Hydrolase</keyword>
<evidence type="ECO:0000313" key="8">
    <source>
        <dbReference type="Proteomes" id="UP000249579"/>
    </source>
</evidence>
<dbReference type="InterPro" id="IPR027417">
    <property type="entry name" value="P-loop_NTPase"/>
</dbReference>
<reference evidence="7 8" key="1">
    <citation type="journal article" date="2018" name="Front. Microbiol.">
        <title>Description and Comparative Genomics of Macrococcus caseolyticus subsp. hominis subsp. nov., Macrococcus goetzii sp. nov., Macrococcus epidermidis sp. nov., and Macrococcus bohemicus sp. nov., Novel Macrococci From Human Clinical Material With Virulence Potential and Suspected Uptake of Foreign DNA by Natural Transformation.</title>
        <authorList>
            <person name="Maslanova I."/>
            <person name="Wertheimer Z."/>
            <person name="Sedlacek I."/>
            <person name="Svec P."/>
            <person name="Indrakova A."/>
            <person name="Kovarovic V."/>
            <person name="Schumann P."/>
            <person name="Sproer C."/>
            <person name="Kralova S."/>
            <person name="Sedo O."/>
            <person name="Kristofova L."/>
            <person name="Vrbovska V."/>
            <person name="Fuzik T."/>
            <person name="Petras P."/>
            <person name="Zdrahal Z."/>
            <person name="Ruzickova V."/>
            <person name="Doskar J."/>
            <person name="Pantucek R."/>
        </authorList>
    </citation>
    <scope>NUCLEOTIDE SEQUENCE [LARGE SCALE GENOMIC DNA]</scope>
    <source>
        <strain evidence="7 8">03/115</strain>
        <plasmid evidence="7">pZKMB2</plasmid>
    </source>
</reference>
<dbReference type="SUPFAM" id="SSF52540">
    <property type="entry name" value="P-loop containing nucleoside triphosphate hydrolases"/>
    <property type="match status" value="1"/>
</dbReference>
<dbReference type="InterPro" id="IPR027351">
    <property type="entry name" value="(+)RNA_virus_helicase_core_dom"/>
</dbReference>
<keyword evidence="3" id="KW-0347">Helicase</keyword>
<dbReference type="Pfam" id="PF00580">
    <property type="entry name" value="UvrD-helicase"/>
    <property type="match status" value="2"/>
</dbReference>
<dbReference type="GO" id="GO:0003677">
    <property type="term" value="F:DNA binding"/>
    <property type="evidence" value="ECO:0007669"/>
    <property type="project" value="InterPro"/>
</dbReference>
<feature type="domain" description="UvrD-like helicase ATP-binding" evidence="5">
    <location>
        <begin position="104"/>
        <end position="184"/>
    </location>
</feature>
<dbReference type="OrthoDB" id="5107704at2"/>
<dbReference type="InterPro" id="IPR000212">
    <property type="entry name" value="DNA_helicase_UvrD/REP"/>
</dbReference>
<dbReference type="RefSeq" id="WP_111744491.1">
    <property type="nucleotide sequence ID" value="NZ_CM009973.1"/>
</dbReference>
<evidence type="ECO:0000256" key="1">
    <source>
        <dbReference type="ARBA" id="ARBA00022741"/>
    </source>
</evidence>
<dbReference type="InterPro" id="IPR014016">
    <property type="entry name" value="UvrD-like_ATP-bd"/>
</dbReference>
<name>A0A327ZZP8_9STAP</name>
<comment type="caution">
    <text evidence="7">The sequence shown here is derived from an EMBL/GenBank/DDBJ whole genome shotgun (WGS) entry which is preliminary data.</text>
</comment>
<evidence type="ECO:0000259" key="5">
    <source>
        <dbReference type="Pfam" id="PF00580"/>
    </source>
</evidence>
<geneLocation type="plasmid" evidence="8">
    <name>pzkmb2</name>
</geneLocation>